<dbReference type="InterPro" id="IPR000863">
    <property type="entry name" value="Sulfotransferase_dom"/>
</dbReference>
<dbReference type="Pfam" id="PF00685">
    <property type="entry name" value="Sulfotransfer_1"/>
    <property type="match status" value="1"/>
</dbReference>
<dbReference type="STRING" id="318161.Sden_2665"/>
<name>Q12KT2_SHEDO</name>
<accession>Q12KT2</accession>
<gene>
    <name evidence="2" type="ordered locus">Sden_2665</name>
</gene>
<dbReference type="eggNOG" id="ENOG5030KXI">
    <property type="taxonomic scope" value="Bacteria"/>
</dbReference>
<evidence type="ECO:0000259" key="1">
    <source>
        <dbReference type="Pfam" id="PF00685"/>
    </source>
</evidence>
<proteinExistence type="predicted"/>
<dbReference type="OrthoDB" id="3196781at2"/>
<dbReference type="Gene3D" id="3.40.50.300">
    <property type="entry name" value="P-loop containing nucleotide triphosphate hydrolases"/>
    <property type="match status" value="1"/>
</dbReference>
<dbReference type="HOGENOM" id="CLU_047564_0_0_6"/>
<dbReference type="EMBL" id="CP000302">
    <property type="protein sequence ID" value="ABE55944.1"/>
    <property type="molecule type" value="Genomic_DNA"/>
</dbReference>
<dbReference type="KEGG" id="sdn:Sden_2665"/>
<reference evidence="2 3" key="1">
    <citation type="submission" date="2006-03" db="EMBL/GenBank/DDBJ databases">
        <title>Complete sequence of Shewanella denitrificans OS217.</title>
        <authorList>
            <consortium name="US DOE Joint Genome Institute"/>
            <person name="Copeland A."/>
            <person name="Lucas S."/>
            <person name="Lapidus A."/>
            <person name="Barry K."/>
            <person name="Detter J.C."/>
            <person name="Glavina del Rio T."/>
            <person name="Hammon N."/>
            <person name="Israni S."/>
            <person name="Dalin E."/>
            <person name="Tice H."/>
            <person name="Pitluck S."/>
            <person name="Brettin T."/>
            <person name="Bruce D."/>
            <person name="Han C."/>
            <person name="Tapia R."/>
            <person name="Gilna P."/>
            <person name="Kiss H."/>
            <person name="Schmutz J."/>
            <person name="Larimer F."/>
            <person name="Land M."/>
            <person name="Hauser L."/>
            <person name="Kyrpides N."/>
            <person name="Lykidis A."/>
            <person name="Richardson P."/>
        </authorList>
    </citation>
    <scope>NUCLEOTIDE SEQUENCE [LARGE SCALE GENOMIC DNA]</scope>
    <source>
        <strain evidence="3">OS217 / ATCC BAA-1090 / DSM 15013</strain>
    </source>
</reference>
<protein>
    <recommendedName>
        <fullName evidence="1">Sulfotransferase domain-containing protein</fullName>
    </recommendedName>
</protein>
<dbReference type="Proteomes" id="UP000001982">
    <property type="component" value="Chromosome"/>
</dbReference>
<keyword evidence="3" id="KW-1185">Reference proteome</keyword>
<evidence type="ECO:0000313" key="3">
    <source>
        <dbReference type="Proteomes" id="UP000001982"/>
    </source>
</evidence>
<dbReference type="InterPro" id="IPR027417">
    <property type="entry name" value="P-loop_NTPase"/>
</dbReference>
<dbReference type="AlphaFoldDB" id="Q12KT2"/>
<dbReference type="GO" id="GO:0008146">
    <property type="term" value="F:sulfotransferase activity"/>
    <property type="evidence" value="ECO:0007669"/>
    <property type="project" value="InterPro"/>
</dbReference>
<feature type="domain" description="Sulfotransferase" evidence="1">
    <location>
        <begin position="210"/>
        <end position="309"/>
    </location>
</feature>
<sequence>MLSNFNMKESEINYLDLSGYMFSGKSAFSDLLREFQNFSVPDYRTEFDLIRIGGGLAELRWAFVDNWSPLRADAALKKFKKTIAILSRSPKGIHKFYQAGFGYETQYPNIIEVTKEFVDALSQYSWLMKSPYSLVDLSPFEVFKTKFIAKIKKEFPWPDIDFNLTERTNFDLYAKRYVNRLLTNGLNRNSSTIVTHNALEPYNPMAGFPFFDNIKSIVVDRDIRDIYMTSITSSNGYNVDVSTFSKIAGSFDIDLFIQRQKTMRKIVSDKENGKVLRVNFEDLVFDYDKTVIKVVKFLGLELDEHKYKKEFFNPMCSIKNTKLWGKADKNILANILKIEKSLPEYCYL</sequence>
<organism evidence="2 3">
    <name type="scientific">Shewanella denitrificans (strain OS217 / ATCC BAA-1090 / DSM 15013)</name>
    <dbReference type="NCBI Taxonomy" id="318161"/>
    <lineage>
        <taxon>Bacteria</taxon>
        <taxon>Pseudomonadati</taxon>
        <taxon>Pseudomonadota</taxon>
        <taxon>Gammaproteobacteria</taxon>
        <taxon>Alteromonadales</taxon>
        <taxon>Shewanellaceae</taxon>
        <taxon>Shewanella</taxon>
    </lineage>
</organism>
<dbReference type="SUPFAM" id="SSF52540">
    <property type="entry name" value="P-loop containing nucleoside triphosphate hydrolases"/>
    <property type="match status" value="1"/>
</dbReference>
<evidence type="ECO:0000313" key="2">
    <source>
        <dbReference type="EMBL" id="ABE55944.1"/>
    </source>
</evidence>